<dbReference type="EMBL" id="CP000544">
    <property type="protein sequence ID" value="ABM60904.1"/>
    <property type="molecule type" value="Genomic_DNA"/>
</dbReference>
<reference evidence="12" key="1">
    <citation type="submission" date="2006-12" db="EMBL/GenBank/DDBJ databases">
        <title>Complete sequence of Halorhodospira halophila SL1.</title>
        <authorList>
            <consortium name="US DOE Joint Genome Institute"/>
            <person name="Copeland A."/>
            <person name="Lucas S."/>
            <person name="Lapidus A."/>
            <person name="Barry K."/>
            <person name="Detter J.C."/>
            <person name="Glavina del Rio T."/>
            <person name="Hammon N."/>
            <person name="Israni S."/>
            <person name="Dalin E."/>
            <person name="Tice H."/>
            <person name="Pitluck S."/>
            <person name="Saunders E."/>
            <person name="Brettin T."/>
            <person name="Bruce D."/>
            <person name="Han C."/>
            <person name="Tapia R."/>
            <person name="Schmutz J."/>
            <person name="Larimer F."/>
            <person name="Land M."/>
            <person name="Hauser L."/>
            <person name="Kyrpides N."/>
            <person name="Mikhailova N."/>
            <person name="Hoff W."/>
            <person name="Richardson P."/>
        </authorList>
    </citation>
    <scope>NUCLEOTIDE SEQUENCE [LARGE SCALE GENOMIC DNA]</scope>
    <source>
        <strain evidence="12">DSM 244 / SL1</strain>
    </source>
</reference>
<dbReference type="CDD" id="cd02801">
    <property type="entry name" value="DUS_like_FMN"/>
    <property type="match status" value="1"/>
</dbReference>
<dbReference type="EC" id="1.3.1.91" evidence="9"/>
<dbReference type="PANTHER" id="PTHR42907:SF1">
    <property type="entry name" value="FMN-LINKED OXIDOREDUCTASES SUPERFAMILY PROTEIN"/>
    <property type="match status" value="1"/>
</dbReference>
<keyword evidence="5 9" id="KW-0819">tRNA processing</keyword>
<accession>A1WT92</accession>
<dbReference type="InterPro" id="IPR035587">
    <property type="entry name" value="DUS-like_FMN-bd"/>
</dbReference>
<dbReference type="PANTHER" id="PTHR42907">
    <property type="entry name" value="FMN-LINKED OXIDOREDUCTASES SUPERFAMILY PROTEIN"/>
    <property type="match status" value="1"/>
</dbReference>
<feature type="site" description="Interacts with tRNA; defines subfamily-specific binding signature" evidence="9">
    <location>
        <position position="181"/>
    </location>
</feature>
<feature type="binding site" evidence="9">
    <location>
        <position position="68"/>
    </location>
    <ligand>
        <name>FMN</name>
        <dbReference type="ChEBI" id="CHEBI:58210"/>
    </ligand>
</feature>
<comment type="catalytic activity">
    <reaction evidence="9">
        <text>5,6-dihydrouridine(20a) in tRNA + NAD(+) = uridine(20a) in tRNA + NADH + H(+)</text>
        <dbReference type="Rhea" id="RHEA:53348"/>
        <dbReference type="Rhea" id="RHEA-COMP:13535"/>
        <dbReference type="Rhea" id="RHEA-COMP:13536"/>
        <dbReference type="ChEBI" id="CHEBI:15378"/>
        <dbReference type="ChEBI" id="CHEBI:57540"/>
        <dbReference type="ChEBI" id="CHEBI:57945"/>
        <dbReference type="ChEBI" id="CHEBI:65315"/>
        <dbReference type="ChEBI" id="CHEBI:74443"/>
    </reaction>
</comment>
<dbReference type="PROSITE" id="PS01136">
    <property type="entry name" value="UPF0034"/>
    <property type="match status" value="1"/>
</dbReference>
<evidence type="ECO:0000256" key="3">
    <source>
        <dbReference type="ARBA" id="ARBA00022630"/>
    </source>
</evidence>
<dbReference type="Pfam" id="PF01207">
    <property type="entry name" value="Dus"/>
    <property type="match status" value="1"/>
</dbReference>
<feature type="site" description="Interacts with tRNA" evidence="9">
    <location>
        <position position="95"/>
    </location>
</feature>
<proteinExistence type="inferred from homology"/>
<comment type="catalytic activity">
    <reaction evidence="9">
        <text>5,6-dihydrouridine(20) in tRNA + NAD(+) = uridine(20) in tRNA + NADH + H(+)</text>
        <dbReference type="Rhea" id="RHEA:53340"/>
        <dbReference type="Rhea" id="RHEA-COMP:13533"/>
        <dbReference type="Rhea" id="RHEA-COMP:13534"/>
        <dbReference type="ChEBI" id="CHEBI:15378"/>
        <dbReference type="ChEBI" id="CHEBI:57540"/>
        <dbReference type="ChEBI" id="CHEBI:57945"/>
        <dbReference type="ChEBI" id="CHEBI:65315"/>
        <dbReference type="ChEBI" id="CHEBI:74443"/>
        <dbReference type="EC" id="1.3.1.91"/>
    </reaction>
</comment>
<dbReference type="InterPro" id="IPR013785">
    <property type="entry name" value="Aldolase_TIM"/>
</dbReference>
<keyword evidence="7 9" id="KW-0694">RNA-binding</keyword>
<dbReference type="NCBIfam" id="TIGR00742">
    <property type="entry name" value="yjbN"/>
    <property type="match status" value="1"/>
</dbReference>
<evidence type="ECO:0000256" key="8">
    <source>
        <dbReference type="ARBA" id="ARBA00023002"/>
    </source>
</evidence>
<dbReference type="KEGG" id="hha:Hhal_0110"/>
<dbReference type="GO" id="GO:0050660">
    <property type="term" value="F:flavin adenine dinucleotide binding"/>
    <property type="evidence" value="ECO:0007669"/>
    <property type="project" value="InterPro"/>
</dbReference>
<feature type="binding site" evidence="9">
    <location>
        <begin position="209"/>
        <end position="211"/>
    </location>
    <ligand>
        <name>FMN</name>
        <dbReference type="ChEBI" id="CHEBI:58210"/>
    </ligand>
</feature>
<feature type="binding site" evidence="9">
    <location>
        <position position="137"/>
    </location>
    <ligand>
        <name>FMN</name>
        <dbReference type="ChEBI" id="CHEBI:58210"/>
    </ligand>
</feature>
<feature type="binding site" evidence="9">
    <location>
        <position position="169"/>
    </location>
    <ligand>
        <name>FMN</name>
        <dbReference type="ChEBI" id="CHEBI:58210"/>
    </ligand>
</feature>
<dbReference type="GO" id="GO:0102264">
    <property type="term" value="F:tRNA-dihydrouridine20 synthase activity"/>
    <property type="evidence" value="ECO:0007669"/>
    <property type="project" value="UniProtKB-EC"/>
</dbReference>
<evidence type="ECO:0000259" key="10">
    <source>
        <dbReference type="Pfam" id="PF01207"/>
    </source>
</evidence>
<keyword evidence="2 9" id="KW-0820">tRNA-binding</keyword>
<evidence type="ECO:0000256" key="9">
    <source>
        <dbReference type="HAMAP-Rule" id="MF_02041"/>
    </source>
</evidence>
<dbReference type="STRING" id="349124.Hhal_0110"/>
<sequence length="328" mass="36140">MTEQPGVHGRLSVAPMMEWTTPAARYFLRLLAPHVRLYTEMVPAVALWHGAAERFLPFHPAEHPVAVQFGGSDPQELAYAARLAEQWGYDEVNLNVGCPSDRVQSGRFGACLMLEPSRVADCVAAMRAETNLPVTVKSRIGVDEHDSESFLDAFVETVAAAGCRTFIVHARKAWLAGLSPKENREVPPLDYQRVHRLKARRPELEVAINGGIADTVTLQEQLQWVDGVMVGREAFSNPYALAHWDRLLFGGELPERRGVVVAYLPYVEARRREGVPMSQLVKVLMGLFNGLPGARAWRRTLTEGSQQPGAGPEVIERALTCVTAGQAA</sequence>
<gene>
    <name evidence="9" type="primary">dusA</name>
    <name evidence="11" type="ordered locus">Hhal_0110</name>
</gene>
<evidence type="ECO:0000256" key="6">
    <source>
        <dbReference type="ARBA" id="ARBA00022857"/>
    </source>
</evidence>
<feature type="site" description="Interacts with tRNA; defines subfamily-specific binding signature" evidence="9">
    <location>
        <position position="295"/>
    </location>
</feature>
<dbReference type="InterPro" id="IPR018517">
    <property type="entry name" value="tRNA_hU_synthase_CS"/>
</dbReference>
<evidence type="ECO:0000256" key="5">
    <source>
        <dbReference type="ARBA" id="ARBA00022694"/>
    </source>
</evidence>
<keyword evidence="3 9" id="KW-0285">Flavoprotein</keyword>
<keyword evidence="8 9" id="KW-0560">Oxidoreductase</keyword>
<feature type="site" description="Interacts with tRNA" evidence="9">
    <location>
        <position position="184"/>
    </location>
</feature>
<dbReference type="OrthoDB" id="9783413at2"/>
<dbReference type="AlphaFoldDB" id="A1WT92"/>
<comment type="similarity">
    <text evidence="9">Belongs to the Dus family. DusA subfamily.</text>
</comment>
<name>A1WT92_HALHL</name>
<comment type="catalytic activity">
    <reaction evidence="9">
        <text>5,6-dihydrouridine(20a) in tRNA + NADP(+) = uridine(20a) in tRNA + NADPH + H(+)</text>
        <dbReference type="Rhea" id="RHEA:53344"/>
        <dbReference type="Rhea" id="RHEA-COMP:13535"/>
        <dbReference type="Rhea" id="RHEA-COMP:13536"/>
        <dbReference type="ChEBI" id="CHEBI:15378"/>
        <dbReference type="ChEBI" id="CHEBI:57783"/>
        <dbReference type="ChEBI" id="CHEBI:58349"/>
        <dbReference type="ChEBI" id="CHEBI:65315"/>
        <dbReference type="ChEBI" id="CHEBI:74443"/>
    </reaction>
</comment>
<dbReference type="Gene3D" id="3.20.20.70">
    <property type="entry name" value="Aldolase class I"/>
    <property type="match status" value="1"/>
</dbReference>
<feature type="binding site" evidence="9">
    <location>
        <begin position="15"/>
        <end position="17"/>
    </location>
    <ligand>
        <name>FMN</name>
        <dbReference type="ChEBI" id="CHEBI:58210"/>
    </ligand>
</feature>
<dbReference type="GO" id="GO:0010181">
    <property type="term" value="F:FMN binding"/>
    <property type="evidence" value="ECO:0007669"/>
    <property type="project" value="UniProtKB-UniRule"/>
</dbReference>
<dbReference type="Gene3D" id="1.20.120.1460">
    <property type="match status" value="1"/>
</dbReference>
<dbReference type="HOGENOM" id="CLU_013299_2_1_6"/>
<dbReference type="GO" id="GO:0102266">
    <property type="term" value="F:tRNA-dihydrouridine20a synthase activity"/>
    <property type="evidence" value="ECO:0007669"/>
    <property type="project" value="RHEA"/>
</dbReference>
<evidence type="ECO:0000313" key="12">
    <source>
        <dbReference type="Proteomes" id="UP000000647"/>
    </source>
</evidence>
<dbReference type="InterPro" id="IPR004653">
    <property type="entry name" value="DusA"/>
</dbReference>
<feature type="site" description="Interacts with tRNA; defines subfamily-specific binding signature" evidence="9">
    <location>
        <position position="298"/>
    </location>
</feature>
<organism evidence="11 12">
    <name type="scientific">Halorhodospira halophila (strain DSM 244 / SL1)</name>
    <name type="common">Ectothiorhodospira halophila (strain DSM 244 / SL1)</name>
    <dbReference type="NCBI Taxonomy" id="349124"/>
    <lineage>
        <taxon>Bacteria</taxon>
        <taxon>Pseudomonadati</taxon>
        <taxon>Pseudomonadota</taxon>
        <taxon>Gammaproteobacteria</taxon>
        <taxon>Chromatiales</taxon>
        <taxon>Ectothiorhodospiraceae</taxon>
        <taxon>Halorhodospira</taxon>
    </lineage>
</organism>
<evidence type="ECO:0000256" key="4">
    <source>
        <dbReference type="ARBA" id="ARBA00022643"/>
    </source>
</evidence>
<protein>
    <recommendedName>
        <fullName evidence="9">tRNA-dihydrouridine(20/20a) synthase</fullName>
        <ecNumber evidence="9">1.3.1.91</ecNumber>
    </recommendedName>
    <alternativeName>
        <fullName evidence="9">U20-specific dihydrouridine synthase</fullName>
        <shortName evidence="9">U20-specific Dus</shortName>
    </alternativeName>
    <alternativeName>
        <fullName evidence="9">tRNA-dihydrouridine synthase A</fullName>
    </alternativeName>
</protein>
<dbReference type="eggNOG" id="COG0042">
    <property type="taxonomic scope" value="Bacteria"/>
</dbReference>
<evidence type="ECO:0000256" key="1">
    <source>
        <dbReference type="ARBA" id="ARBA00001917"/>
    </source>
</evidence>
<dbReference type="NCBIfam" id="NF008774">
    <property type="entry name" value="PRK11815.1"/>
    <property type="match status" value="1"/>
</dbReference>
<comment type="function">
    <text evidence="9">Catalyzes the synthesis of 5,6-dihydrouridine (D), a modified base found in the D-loop of most tRNAs, via the reduction of the C5-C6 double bond in target uridines. Specifically modifies U20 and U20a in tRNAs.</text>
</comment>
<evidence type="ECO:0000256" key="2">
    <source>
        <dbReference type="ARBA" id="ARBA00022555"/>
    </source>
</evidence>
<comment type="catalytic activity">
    <reaction evidence="9">
        <text>5,6-dihydrouridine(20) in tRNA + NADP(+) = uridine(20) in tRNA + NADPH + H(+)</text>
        <dbReference type="Rhea" id="RHEA:53336"/>
        <dbReference type="Rhea" id="RHEA-COMP:13533"/>
        <dbReference type="Rhea" id="RHEA-COMP:13534"/>
        <dbReference type="ChEBI" id="CHEBI:15378"/>
        <dbReference type="ChEBI" id="CHEBI:57783"/>
        <dbReference type="ChEBI" id="CHEBI:58349"/>
        <dbReference type="ChEBI" id="CHEBI:65315"/>
        <dbReference type="ChEBI" id="CHEBI:74443"/>
        <dbReference type="EC" id="1.3.1.91"/>
    </reaction>
</comment>
<dbReference type="HAMAP" id="MF_02041">
    <property type="entry name" value="DusA_subfam"/>
    <property type="match status" value="1"/>
</dbReference>
<feature type="domain" description="DUS-like FMN-binding" evidence="10">
    <location>
        <begin position="13"/>
        <end position="314"/>
    </location>
</feature>
<dbReference type="GO" id="GO:0000049">
    <property type="term" value="F:tRNA binding"/>
    <property type="evidence" value="ECO:0007669"/>
    <property type="project" value="UniProtKB-UniRule"/>
</dbReference>
<keyword evidence="12" id="KW-1185">Reference proteome</keyword>
<dbReference type="Proteomes" id="UP000000647">
    <property type="component" value="Chromosome"/>
</dbReference>
<dbReference type="SUPFAM" id="SSF51395">
    <property type="entry name" value="FMN-linked oxidoreductases"/>
    <property type="match status" value="1"/>
</dbReference>
<evidence type="ECO:0000256" key="7">
    <source>
        <dbReference type="ARBA" id="ARBA00022884"/>
    </source>
</evidence>
<reference evidence="11 12" key="2">
    <citation type="journal article" date="2013" name="Stand. Genomic Sci.">
        <title>Complete genome sequence of Halorhodospira halophila SL1.</title>
        <authorList>
            <person name="Challacombe J.F."/>
            <person name="Majid S."/>
            <person name="Deole R."/>
            <person name="Brettin T.S."/>
            <person name="Bruce D."/>
            <person name="Delano S.F."/>
            <person name="Detter J.C."/>
            <person name="Gleasner C.D."/>
            <person name="Han C.S."/>
            <person name="Misra M."/>
            <person name="Reitenga K.G."/>
            <person name="Mikhailova N."/>
            <person name="Woyke T."/>
            <person name="Pitluck S."/>
            <person name="Nolan M."/>
            <person name="Land M.L."/>
            <person name="Saunders E."/>
            <person name="Tapia R."/>
            <person name="Lapidus A."/>
            <person name="Ivanova N."/>
            <person name="Hoff W.D."/>
        </authorList>
    </citation>
    <scope>NUCLEOTIDE SEQUENCE [LARGE SCALE GENOMIC DNA]</scope>
    <source>
        <strain evidence="12">DSM 244 / SL1</strain>
    </source>
</reference>
<comment type="cofactor">
    <cofactor evidence="1 9">
        <name>FMN</name>
        <dbReference type="ChEBI" id="CHEBI:58210"/>
    </cofactor>
</comment>
<feature type="active site" description="Proton donor" evidence="9">
    <location>
        <position position="98"/>
    </location>
</feature>
<feature type="binding site" evidence="9">
    <location>
        <begin position="231"/>
        <end position="232"/>
    </location>
    <ligand>
        <name>FMN</name>
        <dbReference type="ChEBI" id="CHEBI:58210"/>
    </ligand>
</feature>
<keyword evidence="4 9" id="KW-0288">FMN</keyword>
<keyword evidence="6 9" id="KW-0521">NADP</keyword>
<dbReference type="RefSeq" id="WP_011812927.1">
    <property type="nucleotide sequence ID" value="NC_008789.1"/>
</dbReference>
<evidence type="ECO:0000313" key="11">
    <source>
        <dbReference type="EMBL" id="ABM60904.1"/>
    </source>
</evidence>